<dbReference type="InterPro" id="IPR020846">
    <property type="entry name" value="MFS_dom"/>
</dbReference>
<feature type="region of interest" description="Disordered" evidence="3">
    <location>
        <begin position="1"/>
        <end position="28"/>
    </location>
</feature>
<dbReference type="Pfam" id="PF07690">
    <property type="entry name" value="MFS_1"/>
    <property type="match status" value="1"/>
</dbReference>
<feature type="transmembrane region" description="Helical" evidence="4">
    <location>
        <begin position="163"/>
        <end position="183"/>
    </location>
</feature>
<dbReference type="GO" id="GO:0022857">
    <property type="term" value="F:transmembrane transporter activity"/>
    <property type="evidence" value="ECO:0007669"/>
    <property type="project" value="InterPro"/>
</dbReference>
<sequence length="430" mass="45926">MTTETSKNMDRRVSESTQDTEPQCSQEREGGKSAWLTVLGSFLVYYSSYGVLNSFGFFNDFYQVDFLKSTSPSTIAIIGTLQIALMNSLAAVSGALCDHYGVRYLYIGSGCGTVIALILLSLCKPGAFWQVFLSQGLLMGIAIAFGVQPALTVVGQHFSKQRALAMGIVCTASAAGGICFPIMFKSFLPMIGFRWALRVAALKVVGCYTVAVLISTSRNSGKKISLSLASLVDFKGFLDIKYSVLCIGAWIAQLGLFVPSFYIEPYCAVAFPGSAIKGYLLSVINAAGILGMVIGGLSGDRLGCLNVLCPAIMMTGLLYLSIWLFTTSMLSLISFTSLYGFFSGAYFALMPPVITQLSPDESIGARMGAFYSVVAVASLIGNPIAGALIRERSREGYQGVILYSGTAIILGSLVILGGRLLHGKDLRKKV</sequence>
<accession>A0A7C8MMR2</accession>
<evidence type="ECO:0000259" key="5">
    <source>
        <dbReference type="PROSITE" id="PS50850"/>
    </source>
</evidence>
<dbReference type="SUPFAM" id="SSF103473">
    <property type="entry name" value="MFS general substrate transporter"/>
    <property type="match status" value="1"/>
</dbReference>
<feature type="compositionally biased region" description="Polar residues" evidence="3">
    <location>
        <begin position="15"/>
        <end position="25"/>
    </location>
</feature>
<evidence type="ECO:0000313" key="7">
    <source>
        <dbReference type="Proteomes" id="UP000481861"/>
    </source>
</evidence>
<organism evidence="6 7">
    <name type="scientific">Massariosphaeria phaeospora</name>
    <dbReference type="NCBI Taxonomy" id="100035"/>
    <lineage>
        <taxon>Eukaryota</taxon>
        <taxon>Fungi</taxon>
        <taxon>Dikarya</taxon>
        <taxon>Ascomycota</taxon>
        <taxon>Pezizomycotina</taxon>
        <taxon>Dothideomycetes</taxon>
        <taxon>Pleosporomycetidae</taxon>
        <taxon>Pleosporales</taxon>
        <taxon>Pleosporales incertae sedis</taxon>
        <taxon>Massariosphaeria</taxon>
    </lineage>
</organism>
<keyword evidence="4" id="KW-0812">Transmembrane</keyword>
<evidence type="ECO:0000256" key="2">
    <source>
        <dbReference type="ARBA" id="ARBA00006727"/>
    </source>
</evidence>
<feature type="transmembrane region" description="Helical" evidence="4">
    <location>
        <begin position="242"/>
        <end position="263"/>
    </location>
</feature>
<dbReference type="InterPro" id="IPR050327">
    <property type="entry name" value="Proton-linked_MCT"/>
</dbReference>
<dbReference type="AlphaFoldDB" id="A0A7C8MMR2"/>
<evidence type="ECO:0000256" key="4">
    <source>
        <dbReference type="SAM" id="Phobius"/>
    </source>
</evidence>
<comment type="subcellular location">
    <subcellularLocation>
        <location evidence="1">Membrane</location>
        <topology evidence="1">Multi-pass membrane protein</topology>
    </subcellularLocation>
</comment>
<proteinExistence type="inferred from homology"/>
<comment type="similarity">
    <text evidence="2">Belongs to the major facilitator superfamily. Monocarboxylate porter (TC 2.A.1.13) family.</text>
</comment>
<evidence type="ECO:0000313" key="6">
    <source>
        <dbReference type="EMBL" id="KAF2877222.1"/>
    </source>
</evidence>
<evidence type="ECO:0000256" key="3">
    <source>
        <dbReference type="SAM" id="MobiDB-lite"/>
    </source>
</evidence>
<keyword evidence="4" id="KW-1133">Transmembrane helix</keyword>
<feature type="transmembrane region" description="Helical" evidence="4">
    <location>
        <begin position="195"/>
        <end position="214"/>
    </location>
</feature>
<dbReference type="InterPro" id="IPR036259">
    <property type="entry name" value="MFS_trans_sf"/>
</dbReference>
<dbReference type="PROSITE" id="PS50850">
    <property type="entry name" value="MFS"/>
    <property type="match status" value="1"/>
</dbReference>
<feature type="transmembrane region" description="Helical" evidence="4">
    <location>
        <begin position="304"/>
        <end position="324"/>
    </location>
</feature>
<gene>
    <name evidence="6" type="ORF">BDV95DRAFT_625211</name>
</gene>
<comment type="caution">
    <text evidence="6">The sequence shown here is derived from an EMBL/GenBank/DDBJ whole genome shotgun (WGS) entry which is preliminary data.</text>
</comment>
<reference evidence="6 7" key="1">
    <citation type="submission" date="2020-01" db="EMBL/GenBank/DDBJ databases">
        <authorList>
            <consortium name="DOE Joint Genome Institute"/>
            <person name="Haridas S."/>
            <person name="Albert R."/>
            <person name="Binder M."/>
            <person name="Bloem J."/>
            <person name="Labutti K."/>
            <person name="Salamov A."/>
            <person name="Andreopoulos B."/>
            <person name="Baker S.E."/>
            <person name="Barry K."/>
            <person name="Bills G."/>
            <person name="Bluhm B.H."/>
            <person name="Cannon C."/>
            <person name="Castanera R."/>
            <person name="Culley D.E."/>
            <person name="Daum C."/>
            <person name="Ezra D."/>
            <person name="Gonzalez J.B."/>
            <person name="Henrissat B."/>
            <person name="Kuo A."/>
            <person name="Liang C."/>
            <person name="Lipzen A."/>
            <person name="Lutzoni F."/>
            <person name="Magnuson J."/>
            <person name="Mondo S."/>
            <person name="Nolan M."/>
            <person name="Ohm R."/>
            <person name="Pangilinan J."/>
            <person name="Park H.-J.H."/>
            <person name="Ramirez L."/>
            <person name="Alfaro M."/>
            <person name="Sun H."/>
            <person name="Tritt A."/>
            <person name="Yoshinaga Y."/>
            <person name="Zwiers L.-H.L."/>
            <person name="Turgeon B.G."/>
            <person name="Goodwin S.B."/>
            <person name="Spatafora J.W."/>
            <person name="Crous P.W."/>
            <person name="Grigoriev I.V."/>
        </authorList>
    </citation>
    <scope>NUCLEOTIDE SEQUENCE [LARGE SCALE GENOMIC DNA]</scope>
    <source>
        <strain evidence="6 7">CBS 611.86</strain>
    </source>
</reference>
<protein>
    <submittedName>
        <fullName evidence="6">Major facilitator superfamily domain-containing protein</fullName>
    </submittedName>
</protein>
<feature type="transmembrane region" description="Helical" evidence="4">
    <location>
        <begin position="275"/>
        <end position="297"/>
    </location>
</feature>
<feature type="transmembrane region" description="Helical" evidence="4">
    <location>
        <begin position="75"/>
        <end position="97"/>
    </location>
</feature>
<feature type="transmembrane region" description="Helical" evidence="4">
    <location>
        <begin position="369"/>
        <end position="389"/>
    </location>
</feature>
<keyword evidence="7" id="KW-1185">Reference proteome</keyword>
<feature type="transmembrane region" description="Helical" evidence="4">
    <location>
        <begin position="34"/>
        <end position="55"/>
    </location>
</feature>
<dbReference type="GO" id="GO:0016020">
    <property type="term" value="C:membrane"/>
    <property type="evidence" value="ECO:0007669"/>
    <property type="project" value="UniProtKB-SubCell"/>
</dbReference>
<dbReference type="Gene3D" id="1.20.1250.20">
    <property type="entry name" value="MFS general substrate transporter like domains"/>
    <property type="match status" value="2"/>
</dbReference>
<dbReference type="PANTHER" id="PTHR11360">
    <property type="entry name" value="MONOCARBOXYLATE TRANSPORTER"/>
    <property type="match status" value="1"/>
</dbReference>
<dbReference type="Proteomes" id="UP000481861">
    <property type="component" value="Unassembled WGS sequence"/>
</dbReference>
<feature type="transmembrane region" description="Helical" evidence="4">
    <location>
        <begin position="401"/>
        <end position="421"/>
    </location>
</feature>
<name>A0A7C8MMR2_9PLEO</name>
<dbReference type="PANTHER" id="PTHR11360:SF281">
    <property type="entry name" value="ASPYRIDONES EFFLUX PROTEIN APDF-RELATED"/>
    <property type="match status" value="1"/>
</dbReference>
<evidence type="ECO:0000256" key="1">
    <source>
        <dbReference type="ARBA" id="ARBA00004141"/>
    </source>
</evidence>
<keyword evidence="4" id="KW-0472">Membrane</keyword>
<feature type="transmembrane region" description="Helical" evidence="4">
    <location>
        <begin position="330"/>
        <end position="349"/>
    </location>
</feature>
<dbReference type="InterPro" id="IPR011701">
    <property type="entry name" value="MFS"/>
</dbReference>
<feature type="transmembrane region" description="Helical" evidence="4">
    <location>
        <begin position="104"/>
        <end position="122"/>
    </location>
</feature>
<dbReference type="OrthoDB" id="6509908at2759"/>
<feature type="transmembrane region" description="Helical" evidence="4">
    <location>
        <begin position="128"/>
        <end position="151"/>
    </location>
</feature>
<dbReference type="EMBL" id="JAADJZ010000002">
    <property type="protein sequence ID" value="KAF2877222.1"/>
    <property type="molecule type" value="Genomic_DNA"/>
</dbReference>
<feature type="domain" description="Major facilitator superfamily (MFS) profile" evidence="5">
    <location>
        <begin position="225"/>
        <end position="430"/>
    </location>
</feature>